<accession>A0ABR5VG43</accession>
<evidence type="ECO:0000313" key="2">
    <source>
        <dbReference type="Proteomes" id="UP000075766"/>
    </source>
</evidence>
<comment type="caution">
    <text evidence="1">The sequence shown here is derived from an EMBL/GenBank/DDBJ whole genome shotgun (WGS) entry which is preliminary data.</text>
</comment>
<evidence type="ECO:0008006" key="3">
    <source>
        <dbReference type="Google" id="ProtNLM"/>
    </source>
</evidence>
<dbReference type="Proteomes" id="UP000075766">
    <property type="component" value="Unassembled WGS sequence"/>
</dbReference>
<keyword evidence="2" id="KW-1185">Reference proteome</keyword>
<sequence>MPQIAALSRERHAARRWKRYDSYAFARGAALVDVVAAELPKATMSLPLAFVRQGEGFALSAVLGLAPGRNLCVTQEGRWVGGGYIPAALRGYPFRLVRTEGDQLVLCIDEDSGLLTDDPEDEALFDDEGKPSAAITKVLEFLQQVETNRQTTVRACAALAEAGVIAPWPIKVQGDEGEREIEGLFRVDEAALNQLDAETLAGLRASGALSMAYCQLLSMQHLQRLGLLAKAHAQHDEAAARQARAMLDQPEEESFEFDWDALTR</sequence>
<gene>
    <name evidence="1" type="ORF">AY586_13835</name>
</gene>
<dbReference type="EMBL" id="LSYU01000058">
    <property type="protein sequence ID" value="KXX64340.1"/>
    <property type="molecule type" value="Genomic_DNA"/>
</dbReference>
<dbReference type="InterPro" id="IPR010836">
    <property type="entry name" value="SapC"/>
</dbReference>
<reference evidence="1 2" key="1">
    <citation type="submission" date="2016-02" db="EMBL/GenBank/DDBJ databases">
        <title>Genome sequence of Marichromatium gracile YL-28, a purple sulfur bacterium.</title>
        <authorList>
            <person name="Zhao C."/>
            <person name="Hong X."/>
            <person name="Chen S."/>
            <person name="Yang S."/>
        </authorList>
    </citation>
    <scope>NUCLEOTIDE SEQUENCE [LARGE SCALE GENOMIC DNA]</scope>
    <source>
        <strain evidence="1 2">YL28</strain>
    </source>
</reference>
<proteinExistence type="predicted"/>
<dbReference type="RefSeq" id="WP_062275595.1">
    <property type="nucleotide sequence ID" value="NZ_LSYU01000058.1"/>
</dbReference>
<evidence type="ECO:0000313" key="1">
    <source>
        <dbReference type="EMBL" id="KXX64340.1"/>
    </source>
</evidence>
<name>A0ABR5VG43_MARGR</name>
<dbReference type="Pfam" id="PF07277">
    <property type="entry name" value="SapC"/>
    <property type="match status" value="1"/>
</dbReference>
<protein>
    <recommendedName>
        <fullName evidence="3">SapC protein</fullName>
    </recommendedName>
</protein>
<organism evidence="1 2">
    <name type="scientific">Marichromatium gracile</name>
    <name type="common">Chromatium gracile</name>
    <dbReference type="NCBI Taxonomy" id="1048"/>
    <lineage>
        <taxon>Bacteria</taxon>
        <taxon>Pseudomonadati</taxon>
        <taxon>Pseudomonadota</taxon>
        <taxon>Gammaproteobacteria</taxon>
        <taxon>Chromatiales</taxon>
        <taxon>Chromatiaceae</taxon>
        <taxon>Marichromatium</taxon>
    </lineage>
</organism>